<dbReference type="GO" id="GO:0006412">
    <property type="term" value="P:translation"/>
    <property type="evidence" value="ECO:0007669"/>
    <property type="project" value="UniProtKB-UniRule"/>
</dbReference>
<accession>A0A0P6YG81</accession>
<dbReference type="EMBL" id="LGKP01000035">
    <property type="protein sequence ID" value="KPL81237.1"/>
    <property type="molecule type" value="Genomic_DNA"/>
</dbReference>
<dbReference type="GO" id="GO:0003735">
    <property type="term" value="F:structural constituent of ribosome"/>
    <property type="evidence" value="ECO:0007669"/>
    <property type="project" value="InterPro"/>
</dbReference>
<dbReference type="CDD" id="cd01425">
    <property type="entry name" value="RPS2"/>
    <property type="match status" value="1"/>
</dbReference>
<dbReference type="Proteomes" id="UP000050277">
    <property type="component" value="Unassembled WGS sequence"/>
</dbReference>
<protein>
    <recommendedName>
        <fullName evidence="4 5">Small ribosomal subunit protein uS2</fullName>
    </recommendedName>
</protein>
<dbReference type="AlphaFoldDB" id="A0A0P6YG81"/>
<keyword evidence="9" id="KW-1185">Reference proteome</keyword>
<comment type="similarity">
    <text evidence="1 5 6">Belongs to the universal ribosomal protein uS2 family.</text>
</comment>
<dbReference type="RefSeq" id="WP_054536502.1">
    <property type="nucleotide sequence ID" value="NZ_LGKP01000035.1"/>
</dbReference>
<evidence type="ECO:0000256" key="4">
    <source>
        <dbReference type="ARBA" id="ARBA00035256"/>
    </source>
</evidence>
<dbReference type="InterPro" id="IPR018130">
    <property type="entry name" value="Ribosomal_uS2_CS"/>
</dbReference>
<evidence type="ECO:0000256" key="6">
    <source>
        <dbReference type="RuleBase" id="RU003631"/>
    </source>
</evidence>
<dbReference type="PATRIC" id="fig|70996.4.peg.2093"/>
<feature type="compositionally biased region" description="Basic and acidic residues" evidence="7">
    <location>
        <begin position="237"/>
        <end position="255"/>
    </location>
</feature>
<feature type="region of interest" description="Disordered" evidence="7">
    <location>
        <begin position="231"/>
        <end position="255"/>
    </location>
</feature>
<dbReference type="SUPFAM" id="SSF52313">
    <property type="entry name" value="Ribosomal protein S2"/>
    <property type="match status" value="1"/>
</dbReference>
<dbReference type="HAMAP" id="MF_00291_B">
    <property type="entry name" value="Ribosomal_uS2_B"/>
    <property type="match status" value="1"/>
</dbReference>
<dbReference type="Gene3D" id="3.40.50.10490">
    <property type="entry name" value="Glucose-6-phosphate isomerase like protein, domain 1"/>
    <property type="match status" value="1"/>
</dbReference>
<sequence length="255" mass="28666">MTDTTTNRVVSLKALLEAGVHFGHQTKRWNPKMRPYIFTDRNGIHIIDLQQTVTTLQSAYRFVADAVAGGGKVLFVGTKKQAQEAVRDEATRSNQLYVTQRWMGGLLTNFSTIKSRLKFLHDLEARRDRGEFNLVTKAEALKLEDEIVKLNRVFGGIKTMERLPAAMFVIDPHKETLAISEAKKLGIPVVAMVDTNCDPDPIDYPIPSNDDAIRAIRLMAGKIADAALEGQNRRQSQHVEERALAEQTKYEEDAF</sequence>
<dbReference type="InterPro" id="IPR005706">
    <property type="entry name" value="Ribosomal_uS2_bac/mit/plastid"/>
</dbReference>
<keyword evidence="2 5" id="KW-0689">Ribosomal protein</keyword>
<dbReference type="STRING" id="70996.SE18_21380"/>
<dbReference type="Gene3D" id="1.10.287.610">
    <property type="entry name" value="Helix hairpin bin"/>
    <property type="match status" value="1"/>
</dbReference>
<evidence type="ECO:0000256" key="3">
    <source>
        <dbReference type="ARBA" id="ARBA00023274"/>
    </source>
</evidence>
<evidence type="ECO:0000256" key="1">
    <source>
        <dbReference type="ARBA" id="ARBA00006242"/>
    </source>
</evidence>
<evidence type="ECO:0000313" key="9">
    <source>
        <dbReference type="Proteomes" id="UP000050277"/>
    </source>
</evidence>
<comment type="caution">
    <text evidence="8">The sequence shown here is derived from an EMBL/GenBank/DDBJ whole genome shotgun (WGS) entry which is preliminary data.</text>
</comment>
<evidence type="ECO:0000256" key="5">
    <source>
        <dbReference type="HAMAP-Rule" id="MF_00291"/>
    </source>
</evidence>
<evidence type="ECO:0000256" key="7">
    <source>
        <dbReference type="SAM" id="MobiDB-lite"/>
    </source>
</evidence>
<dbReference type="OrthoDB" id="9808036at2"/>
<dbReference type="PROSITE" id="PS00963">
    <property type="entry name" value="RIBOSOMAL_S2_2"/>
    <property type="match status" value="1"/>
</dbReference>
<dbReference type="InterPro" id="IPR001865">
    <property type="entry name" value="Ribosomal_uS2"/>
</dbReference>
<name>A0A0P6YG81_9CHLR</name>
<gene>
    <name evidence="5" type="primary">rpsB</name>
    <name evidence="8" type="ORF">SE18_21380</name>
</gene>
<reference evidence="8 9" key="1">
    <citation type="submission" date="2015-07" db="EMBL/GenBank/DDBJ databases">
        <title>Whole genome sequence of Herpetosiphon geysericola DSM 7119.</title>
        <authorList>
            <person name="Hemp J."/>
            <person name="Ward L.M."/>
            <person name="Pace L.A."/>
            <person name="Fischer W.W."/>
        </authorList>
    </citation>
    <scope>NUCLEOTIDE SEQUENCE [LARGE SCALE GENOMIC DNA]</scope>
    <source>
        <strain evidence="8 9">DSM 7119</strain>
    </source>
</reference>
<dbReference type="GO" id="GO:0022627">
    <property type="term" value="C:cytosolic small ribosomal subunit"/>
    <property type="evidence" value="ECO:0007669"/>
    <property type="project" value="TreeGrafter"/>
</dbReference>
<dbReference type="PROSITE" id="PS00962">
    <property type="entry name" value="RIBOSOMAL_S2_1"/>
    <property type="match status" value="1"/>
</dbReference>
<dbReference type="InterPro" id="IPR023591">
    <property type="entry name" value="Ribosomal_uS2_flav_dom_sf"/>
</dbReference>
<evidence type="ECO:0000313" key="8">
    <source>
        <dbReference type="EMBL" id="KPL81237.1"/>
    </source>
</evidence>
<dbReference type="PANTHER" id="PTHR12534:SF0">
    <property type="entry name" value="SMALL RIBOSOMAL SUBUNIT PROTEIN US2M"/>
    <property type="match status" value="1"/>
</dbReference>
<keyword evidence="3 5" id="KW-0687">Ribonucleoprotein</keyword>
<organism evidence="8 9">
    <name type="scientific">Herpetosiphon geysericola</name>
    <dbReference type="NCBI Taxonomy" id="70996"/>
    <lineage>
        <taxon>Bacteria</taxon>
        <taxon>Bacillati</taxon>
        <taxon>Chloroflexota</taxon>
        <taxon>Chloroflexia</taxon>
        <taxon>Herpetosiphonales</taxon>
        <taxon>Herpetosiphonaceae</taxon>
        <taxon>Herpetosiphon</taxon>
    </lineage>
</organism>
<dbReference type="PANTHER" id="PTHR12534">
    <property type="entry name" value="30S RIBOSOMAL PROTEIN S2 PROKARYOTIC AND ORGANELLAR"/>
    <property type="match status" value="1"/>
</dbReference>
<proteinExistence type="inferred from homology"/>
<dbReference type="Pfam" id="PF00318">
    <property type="entry name" value="Ribosomal_S2"/>
    <property type="match status" value="1"/>
</dbReference>
<dbReference type="NCBIfam" id="TIGR01011">
    <property type="entry name" value="rpsB_bact"/>
    <property type="match status" value="1"/>
</dbReference>
<dbReference type="PRINTS" id="PR00395">
    <property type="entry name" value="RIBOSOMALS2"/>
</dbReference>
<evidence type="ECO:0000256" key="2">
    <source>
        <dbReference type="ARBA" id="ARBA00022980"/>
    </source>
</evidence>